<reference evidence="1" key="1">
    <citation type="submission" date="2014-11" db="EMBL/GenBank/DDBJ databases">
        <authorList>
            <person name="Amaro Gonzalez C."/>
        </authorList>
    </citation>
    <scope>NUCLEOTIDE SEQUENCE</scope>
</reference>
<accession>A0A0E9XM66</accession>
<dbReference type="AlphaFoldDB" id="A0A0E9XM66"/>
<dbReference type="EMBL" id="GBXM01004760">
    <property type="protein sequence ID" value="JAI03818.1"/>
    <property type="molecule type" value="Transcribed_RNA"/>
</dbReference>
<protein>
    <submittedName>
        <fullName evidence="1">Uncharacterized protein</fullName>
    </submittedName>
</protein>
<sequence length="65" mass="7616">MCVQFYFLIVYIQIQIQTTLLIPRRAIHLQLTQSIHAARKLTEKVVICQRQQINIHGSIQGNEQQ</sequence>
<evidence type="ECO:0000313" key="1">
    <source>
        <dbReference type="EMBL" id="JAI03818.1"/>
    </source>
</evidence>
<name>A0A0E9XM66_ANGAN</name>
<proteinExistence type="predicted"/>
<organism evidence="1">
    <name type="scientific">Anguilla anguilla</name>
    <name type="common">European freshwater eel</name>
    <name type="synonym">Muraena anguilla</name>
    <dbReference type="NCBI Taxonomy" id="7936"/>
    <lineage>
        <taxon>Eukaryota</taxon>
        <taxon>Metazoa</taxon>
        <taxon>Chordata</taxon>
        <taxon>Craniata</taxon>
        <taxon>Vertebrata</taxon>
        <taxon>Euteleostomi</taxon>
        <taxon>Actinopterygii</taxon>
        <taxon>Neopterygii</taxon>
        <taxon>Teleostei</taxon>
        <taxon>Anguilliformes</taxon>
        <taxon>Anguillidae</taxon>
        <taxon>Anguilla</taxon>
    </lineage>
</organism>
<reference evidence="1" key="2">
    <citation type="journal article" date="2015" name="Fish Shellfish Immunol.">
        <title>Early steps in the European eel (Anguilla anguilla)-Vibrio vulnificus interaction in the gills: Role of the RtxA13 toxin.</title>
        <authorList>
            <person name="Callol A."/>
            <person name="Pajuelo D."/>
            <person name="Ebbesson L."/>
            <person name="Teles M."/>
            <person name="MacKenzie S."/>
            <person name="Amaro C."/>
        </authorList>
    </citation>
    <scope>NUCLEOTIDE SEQUENCE</scope>
</reference>